<proteinExistence type="predicted"/>
<reference evidence="3" key="1">
    <citation type="journal article" date="2020" name="Nature">
        <title>Giant virus diversity and host interactions through global metagenomics.</title>
        <authorList>
            <person name="Schulz F."/>
            <person name="Roux S."/>
            <person name="Paez-Espino D."/>
            <person name="Jungbluth S."/>
            <person name="Walsh D.A."/>
            <person name="Denef V.J."/>
            <person name="McMahon K.D."/>
            <person name="Konstantinidis K.T."/>
            <person name="Eloe-Fadrosh E.A."/>
            <person name="Kyrpides N.C."/>
            <person name="Woyke T."/>
        </authorList>
    </citation>
    <scope>NUCLEOTIDE SEQUENCE</scope>
    <source>
        <strain evidence="3">GVMAG-M-3300027763-16</strain>
    </source>
</reference>
<dbReference type="Gene3D" id="2.70.9.10">
    <property type="entry name" value="Adenovirus Type 2 Hexon, domain 4"/>
    <property type="match status" value="1"/>
</dbReference>
<dbReference type="InterPro" id="IPR007542">
    <property type="entry name" value="MCP_C"/>
</dbReference>
<dbReference type="InterPro" id="IPR031654">
    <property type="entry name" value="Capsid_N"/>
</dbReference>
<evidence type="ECO:0000259" key="1">
    <source>
        <dbReference type="Pfam" id="PF04451"/>
    </source>
</evidence>
<dbReference type="EMBL" id="MN740451">
    <property type="protein sequence ID" value="QHU27123.1"/>
    <property type="molecule type" value="Genomic_DNA"/>
</dbReference>
<name>A0A6C0L958_9ZZZZ</name>
<evidence type="ECO:0008006" key="4">
    <source>
        <dbReference type="Google" id="ProtNLM"/>
    </source>
</evidence>
<protein>
    <recommendedName>
        <fullName evidence="4">Major capsid protein N-terminal domain-containing protein</fullName>
    </recommendedName>
</protein>
<dbReference type="SUPFAM" id="SSF49749">
    <property type="entry name" value="Group II dsDNA viruses VP"/>
    <property type="match status" value="2"/>
</dbReference>
<dbReference type="Pfam" id="PF04451">
    <property type="entry name" value="Capsid_NCLDV"/>
    <property type="match status" value="1"/>
</dbReference>
<organism evidence="3">
    <name type="scientific">viral metagenome</name>
    <dbReference type="NCBI Taxonomy" id="1070528"/>
    <lineage>
        <taxon>unclassified sequences</taxon>
        <taxon>metagenomes</taxon>
        <taxon>organismal metagenomes</taxon>
    </lineage>
</organism>
<sequence length="499" mass="58450">MGGGITQLVLKGQMDSYINLKPCINYYKYVYNKHVNFSMENKREDPENNSSINLRLPKATSNKLMTFTLKRYGDLVSNIYLSFNLPDIYSTDVHRFRWVNNVGHNFIKTATVRIEGTTIEEIYGEWMNIWNELTNKDGVEYNKLIGNIPEYISPNNNNSRYVIKNNILYNKIYPSKDKILNAGNPSINGRIIQVPLNFWFTRNPSLSLPLYKIQNQEIKIDIELNDIEKLYQVWCDKLKLYVSPDFFNTIYGLTLSNNNAITIENFIADECYIQSYLDINYIFLDSTYRLNSLQNEGIVKYVVDYVKKQPSKTISIKSSGGTVILEYAYNHIKEIIWVLRRSDIPEKFNIHDNYTASHIYNETMGLLESAQIKWADTIIREDQKAYYYNNIQPYQYHTNVPRTGIYSYSFSLFPEKIITAGSFNNQMTKTSLYFNINNIGNSIKDITKRSEYKYLFELMRRNSVAYIKEDEVNLDVIVYARVINVFSVINGECNLIWNR</sequence>
<feature type="domain" description="Major capsid protein N-terminal" evidence="2">
    <location>
        <begin position="26"/>
        <end position="285"/>
    </location>
</feature>
<feature type="domain" description="Major capsid protein C-terminal" evidence="1">
    <location>
        <begin position="300"/>
        <end position="440"/>
    </location>
</feature>
<dbReference type="Pfam" id="PF16903">
    <property type="entry name" value="Capsid_N"/>
    <property type="match status" value="1"/>
</dbReference>
<accession>A0A6C0L958</accession>
<dbReference type="InterPro" id="IPR038519">
    <property type="entry name" value="MCP_C_sf"/>
</dbReference>
<dbReference type="GO" id="GO:0005198">
    <property type="term" value="F:structural molecule activity"/>
    <property type="evidence" value="ECO:0007669"/>
    <property type="project" value="InterPro"/>
</dbReference>
<dbReference type="InterPro" id="IPR016112">
    <property type="entry name" value="VP_dsDNA_II"/>
</dbReference>
<dbReference type="Gene3D" id="2.70.9.20">
    <property type="entry name" value="Major capsid protein Vp54"/>
    <property type="match status" value="1"/>
</dbReference>
<evidence type="ECO:0000313" key="3">
    <source>
        <dbReference type="EMBL" id="QHU27123.1"/>
    </source>
</evidence>
<dbReference type="AlphaFoldDB" id="A0A6C0L958"/>
<evidence type="ECO:0000259" key="2">
    <source>
        <dbReference type="Pfam" id="PF16903"/>
    </source>
</evidence>